<feature type="compositionally biased region" description="Polar residues" evidence="1">
    <location>
        <begin position="39"/>
        <end position="52"/>
    </location>
</feature>
<evidence type="ECO:0000256" key="1">
    <source>
        <dbReference type="SAM" id="MobiDB-lite"/>
    </source>
</evidence>
<dbReference type="AlphaFoldDB" id="A0A243RY46"/>
<comment type="caution">
    <text evidence="2">The sequence shown here is derived from an EMBL/GenBank/DDBJ whole genome shotgun (WGS) entry which is preliminary data.</text>
</comment>
<proteinExistence type="predicted"/>
<dbReference type="Proteomes" id="UP000194761">
    <property type="component" value="Unassembled WGS sequence"/>
</dbReference>
<dbReference type="InterPro" id="IPR027575">
    <property type="entry name" value="LD_lanti_pre"/>
</dbReference>
<evidence type="ECO:0000313" key="2">
    <source>
        <dbReference type="EMBL" id="OUD00111.1"/>
    </source>
</evidence>
<sequence length="95" mass="10074">MVRGRPVHEPGGSGLTMPLPGWRGHPTSGTRNRTRSRDMSTLTPEETATVDTGETFDPFALNIEFIENTPAADTVLMCTTGDNCGTSCPSACTTS</sequence>
<dbReference type="NCBIfam" id="TIGR04363">
    <property type="entry name" value="LD_lanti_pre"/>
    <property type="match status" value="1"/>
</dbReference>
<organism evidence="2 3">
    <name type="scientific">Streptosporangium minutum</name>
    <dbReference type="NCBI Taxonomy" id="569862"/>
    <lineage>
        <taxon>Bacteria</taxon>
        <taxon>Bacillati</taxon>
        <taxon>Actinomycetota</taxon>
        <taxon>Actinomycetes</taxon>
        <taxon>Streptosporangiales</taxon>
        <taxon>Streptosporangiaceae</taxon>
        <taxon>Streptosporangium</taxon>
    </lineage>
</organism>
<gene>
    <name evidence="2" type="ORF">CA984_00280</name>
</gene>
<protein>
    <recommendedName>
        <fullName evidence="4">FxLD family lantipeptide</fullName>
    </recommendedName>
</protein>
<evidence type="ECO:0000313" key="3">
    <source>
        <dbReference type="Proteomes" id="UP000194761"/>
    </source>
</evidence>
<dbReference type="EMBL" id="NGFP01000001">
    <property type="protein sequence ID" value="OUD00111.1"/>
    <property type="molecule type" value="Genomic_DNA"/>
</dbReference>
<accession>A0A243RY46</accession>
<reference evidence="2 3" key="1">
    <citation type="submission" date="2017-05" db="EMBL/GenBank/DDBJ databases">
        <title>Biotechnological potential of actinobacteria isolated from South African environments.</title>
        <authorList>
            <person name="Le Roes-Hill M."/>
            <person name="Prins A."/>
            <person name="Durrell K.A."/>
        </authorList>
    </citation>
    <scope>NUCLEOTIDE SEQUENCE [LARGE SCALE GENOMIC DNA]</scope>
    <source>
        <strain evidence="2">M26</strain>
    </source>
</reference>
<evidence type="ECO:0008006" key="4">
    <source>
        <dbReference type="Google" id="ProtNLM"/>
    </source>
</evidence>
<name>A0A243RY46_9ACTN</name>
<feature type="region of interest" description="Disordered" evidence="1">
    <location>
        <begin position="1"/>
        <end position="55"/>
    </location>
</feature>
<keyword evidence="3" id="KW-1185">Reference proteome</keyword>